<sequence length="121" mass="13812">SLQDVGLSYFDPSISHKLDPPMLRDEMQVPFGWRLGSFHYQDMDEELVRDFLFQAAADGASSLFTIIEGTLSNDEGHDKVMAFKKAGEEAERLLAEGCSRQKLGSYVTEHGKERFWDYFPE</sequence>
<gene>
    <name evidence="1" type="ORF">METZ01_LOCUS422672</name>
</gene>
<dbReference type="AlphaFoldDB" id="A0A382XHK1"/>
<reference evidence="1" key="1">
    <citation type="submission" date="2018-05" db="EMBL/GenBank/DDBJ databases">
        <authorList>
            <person name="Lanie J.A."/>
            <person name="Ng W.-L."/>
            <person name="Kazmierczak K.M."/>
            <person name="Andrzejewski T.M."/>
            <person name="Davidsen T.M."/>
            <person name="Wayne K.J."/>
            <person name="Tettelin H."/>
            <person name="Glass J.I."/>
            <person name="Rusch D."/>
            <person name="Podicherti R."/>
            <person name="Tsui H.-C.T."/>
            <person name="Winkler M.E."/>
        </authorList>
    </citation>
    <scope>NUCLEOTIDE SEQUENCE</scope>
</reference>
<protein>
    <submittedName>
        <fullName evidence="1">Uncharacterized protein</fullName>
    </submittedName>
</protein>
<dbReference type="EMBL" id="UINC01167353">
    <property type="protein sequence ID" value="SVD69818.1"/>
    <property type="molecule type" value="Genomic_DNA"/>
</dbReference>
<proteinExistence type="predicted"/>
<feature type="non-terminal residue" evidence="1">
    <location>
        <position position="1"/>
    </location>
</feature>
<evidence type="ECO:0000313" key="1">
    <source>
        <dbReference type="EMBL" id="SVD69818.1"/>
    </source>
</evidence>
<organism evidence="1">
    <name type="scientific">marine metagenome</name>
    <dbReference type="NCBI Taxonomy" id="408172"/>
    <lineage>
        <taxon>unclassified sequences</taxon>
        <taxon>metagenomes</taxon>
        <taxon>ecological metagenomes</taxon>
    </lineage>
</organism>
<accession>A0A382XHK1</accession>
<name>A0A382XHK1_9ZZZZ</name>